<dbReference type="EMBL" id="JANBUW010000647">
    <property type="protein sequence ID" value="KAJ2846008.1"/>
    <property type="molecule type" value="Genomic_DNA"/>
</dbReference>
<reference evidence="1" key="1">
    <citation type="submission" date="2022-07" db="EMBL/GenBank/DDBJ databases">
        <title>Phylogenomic reconstructions and comparative analyses of Kickxellomycotina fungi.</title>
        <authorList>
            <person name="Reynolds N.K."/>
            <person name="Stajich J.E."/>
            <person name="Barry K."/>
            <person name="Grigoriev I.V."/>
            <person name="Crous P."/>
            <person name="Smith M.E."/>
        </authorList>
    </citation>
    <scope>NUCLEOTIDE SEQUENCE</scope>
    <source>
        <strain evidence="1">NRRL 1566</strain>
    </source>
</reference>
<comment type="caution">
    <text evidence="1">The sequence shown here is derived from an EMBL/GenBank/DDBJ whole genome shotgun (WGS) entry which is preliminary data.</text>
</comment>
<keyword evidence="2" id="KW-1185">Reference proteome</keyword>
<evidence type="ECO:0000313" key="2">
    <source>
        <dbReference type="Proteomes" id="UP001139887"/>
    </source>
</evidence>
<protein>
    <submittedName>
        <fullName evidence="1">Uncharacterized protein</fullName>
    </submittedName>
</protein>
<evidence type="ECO:0000313" key="1">
    <source>
        <dbReference type="EMBL" id="KAJ2846008.1"/>
    </source>
</evidence>
<dbReference type="AlphaFoldDB" id="A0A9W8I349"/>
<dbReference type="OrthoDB" id="5577393at2759"/>
<dbReference type="Proteomes" id="UP001139887">
    <property type="component" value="Unassembled WGS sequence"/>
</dbReference>
<feature type="non-terminal residue" evidence="1">
    <location>
        <position position="120"/>
    </location>
</feature>
<organism evidence="1 2">
    <name type="scientific">Coemansia brasiliensis</name>
    <dbReference type="NCBI Taxonomy" id="2650707"/>
    <lineage>
        <taxon>Eukaryota</taxon>
        <taxon>Fungi</taxon>
        <taxon>Fungi incertae sedis</taxon>
        <taxon>Zoopagomycota</taxon>
        <taxon>Kickxellomycotina</taxon>
        <taxon>Kickxellomycetes</taxon>
        <taxon>Kickxellales</taxon>
        <taxon>Kickxellaceae</taxon>
        <taxon>Coemansia</taxon>
    </lineage>
</organism>
<proteinExistence type="predicted"/>
<gene>
    <name evidence="1" type="ORF">IWW36_004550</name>
</gene>
<accession>A0A9W8I349</accession>
<sequence>GVSTHVHQGESGSNNIIGIDMPTLKFPLVTQPMPLSLLLKFPKLRAVSLYFFEDPAYIASSADISGTLKNKEMKSKAHKELKCQGPEMLNAKKHKREKIFINPVCYRMLQRLVSIVRMDL</sequence>
<name>A0A9W8I349_9FUNG</name>